<keyword evidence="6" id="KW-0256">Endoplasmic reticulum</keyword>
<evidence type="ECO:0000256" key="13">
    <source>
        <dbReference type="ARBA" id="ARBA00041626"/>
    </source>
</evidence>
<evidence type="ECO:0000256" key="10">
    <source>
        <dbReference type="ARBA" id="ARBA00025707"/>
    </source>
</evidence>
<keyword evidence="9 21" id="KW-0012">Acyltransferase</keyword>
<dbReference type="AlphaFoldDB" id="A0A2U3WL28"/>
<keyword evidence="7 19" id="KW-1133">Transmembrane helix</keyword>
<evidence type="ECO:0000313" key="20">
    <source>
        <dbReference type="Proteomes" id="UP000245340"/>
    </source>
</evidence>
<evidence type="ECO:0000256" key="7">
    <source>
        <dbReference type="ARBA" id="ARBA00022989"/>
    </source>
</evidence>
<evidence type="ECO:0000256" key="3">
    <source>
        <dbReference type="ARBA" id="ARBA00010323"/>
    </source>
</evidence>
<dbReference type="GO" id="GO:0044233">
    <property type="term" value="C:mitochondria-associated endoplasmic reticulum membrane contact site"/>
    <property type="evidence" value="ECO:0007669"/>
    <property type="project" value="TreeGrafter"/>
</dbReference>
<evidence type="ECO:0000256" key="17">
    <source>
        <dbReference type="ARBA" id="ARBA00093678"/>
    </source>
</evidence>
<evidence type="ECO:0000256" key="18">
    <source>
        <dbReference type="SAM" id="MobiDB-lite"/>
    </source>
</evidence>
<dbReference type="Pfam" id="PF03062">
    <property type="entry name" value="MBOAT"/>
    <property type="match status" value="1"/>
</dbReference>
<dbReference type="RefSeq" id="XP_004409623.1">
    <property type="nucleotide sequence ID" value="XM_004409566.1"/>
</dbReference>
<dbReference type="Proteomes" id="UP000245340">
    <property type="component" value="Unplaced"/>
</dbReference>
<evidence type="ECO:0000256" key="6">
    <source>
        <dbReference type="ARBA" id="ARBA00022824"/>
    </source>
</evidence>
<evidence type="ECO:0000256" key="2">
    <source>
        <dbReference type="ARBA" id="ARBA00005074"/>
    </source>
</evidence>
<evidence type="ECO:0000256" key="9">
    <source>
        <dbReference type="ARBA" id="ARBA00023315"/>
    </source>
</evidence>
<dbReference type="InterPro" id="IPR004299">
    <property type="entry name" value="MBOAT_fam"/>
</dbReference>
<dbReference type="InterPro" id="IPR049941">
    <property type="entry name" value="LPLAT_7/PORCN-like"/>
</dbReference>
<comment type="similarity">
    <text evidence="3">Belongs to the membrane-bound acyltransferase family.</text>
</comment>
<dbReference type="KEGG" id="oro:101372023"/>
<protein>
    <recommendedName>
        <fullName evidence="14">Leukocyte receptor cluster member 4</fullName>
    </recommendedName>
    <alternativeName>
        <fullName evidence="17">Lysophospholipid acyltransferase 7</fullName>
    </alternativeName>
    <alternativeName>
        <fullName evidence="13">Membrane-bound O-acyltransferase domain-containing protein 7</fullName>
    </alternativeName>
</protein>
<evidence type="ECO:0000256" key="15">
    <source>
        <dbReference type="ARBA" id="ARBA00049211"/>
    </source>
</evidence>
<reference evidence="21" key="1">
    <citation type="submission" date="2025-08" db="UniProtKB">
        <authorList>
            <consortium name="RefSeq"/>
        </authorList>
    </citation>
    <scope>IDENTIFICATION</scope>
</reference>
<evidence type="ECO:0000256" key="8">
    <source>
        <dbReference type="ARBA" id="ARBA00023136"/>
    </source>
</evidence>
<comment type="catalytic activity">
    <reaction evidence="16">
        <text>1-octadecanoyl-sn-glycero-3-phospho-(1D-myo-inositol) + (5Z,8Z,11Z,14Z)-eicosatetraenoyl-CoA = 1-octadecanoyl-2-(5Z,8Z,11Z,14Z-eicosatetraenoyl)-sn-glycero-3-phospho-(1D-myo-inositol) + CoA</text>
        <dbReference type="Rhea" id="RHEA:36835"/>
        <dbReference type="ChEBI" id="CHEBI:57287"/>
        <dbReference type="ChEBI" id="CHEBI:57368"/>
        <dbReference type="ChEBI" id="CHEBI:74243"/>
        <dbReference type="ChEBI" id="CHEBI:133606"/>
    </reaction>
    <physiologicalReaction direction="left-to-right" evidence="16">
        <dbReference type="Rhea" id="RHEA:36836"/>
    </physiologicalReaction>
</comment>
<evidence type="ECO:0000313" key="21">
    <source>
        <dbReference type="RefSeq" id="XP_004409623.1"/>
    </source>
</evidence>
<dbReference type="CTD" id="79143"/>
<sequence length="486" mass="52278">MSPEEWTYLVVLLISIPIGFLFKKAGPGLKRWGAAAVGLGLTLFTCGPHTLQGGGGGGGAWALIQAQPCSCHALALGGGGGGGGFFRALSLLGLPTPGGGGGGGELLLTLKVRLPSSPPFVPPELPILTSSSLQDLHLAQRKEGGGGGGGGPSLGLLPDVPSLGGGGGGGGCYVGIMTGPFFRYRTYLDWLEQPFPGAVPSLRPLLRRAWPAPLFGLLFLLSSHLFPLEAVREDAFYARPLPARLFYMVPVFFAFRMRFYVAWIAAECGCIAAGFGAYPVAAKARAGGGPTLQCPPPSSPEKAASLEYDYETIRNIDCYGTDFCVRVRDGMRYWNMTVQWWLAQYIYKSAPTRSYVFRSAWTMLLSAYWHGLHPGYYLSFLTIPLCLAAEGRLESALRGQLSPGAQKAWDWVHWFLKMRAYDYMCMGFVLLSLGDTLRYWASIYFCIHILAMAALGLGLVLGGGSPSRRKTAPQATSLAPEKLREE</sequence>
<evidence type="ECO:0000256" key="1">
    <source>
        <dbReference type="ARBA" id="ARBA00004477"/>
    </source>
</evidence>
<dbReference type="GO" id="GO:0006661">
    <property type="term" value="P:phosphatidylinositol biosynthetic process"/>
    <property type="evidence" value="ECO:0007669"/>
    <property type="project" value="TreeGrafter"/>
</dbReference>
<evidence type="ECO:0000256" key="4">
    <source>
        <dbReference type="ARBA" id="ARBA00022679"/>
    </source>
</evidence>
<keyword evidence="4" id="KW-0808">Transferase</keyword>
<comment type="catalytic activity">
    <reaction evidence="12">
        <text>a 1-acyl-sn-glycero-3-phospho-(1D-myo-inositol) + an acyl-CoA = a 1,2-diacyl-sn-glycero-3-phospho-(1D-myo-inositol) + CoA</text>
        <dbReference type="Rhea" id="RHEA:33195"/>
        <dbReference type="ChEBI" id="CHEBI:57287"/>
        <dbReference type="ChEBI" id="CHEBI:57880"/>
        <dbReference type="ChEBI" id="CHEBI:58342"/>
        <dbReference type="ChEBI" id="CHEBI:64771"/>
    </reaction>
    <physiologicalReaction direction="left-to-right" evidence="12">
        <dbReference type="Rhea" id="RHEA:33196"/>
    </physiologicalReaction>
</comment>
<dbReference type="OrthoDB" id="7663182at2759"/>
<evidence type="ECO:0000256" key="12">
    <source>
        <dbReference type="ARBA" id="ARBA00036730"/>
    </source>
</evidence>
<dbReference type="InParanoid" id="A0A2U3WL28"/>
<organism evidence="20 21">
    <name type="scientific">Odobenus rosmarus divergens</name>
    <name type="common">Pacific walrus</name>
    <dbReference type="NCBI Taxonomy" id="9708"/>
    <lineage>
        <taxon>Eukaryota</taxon>
        <taxon>Metazoa</taxon>
        <taxon>Chordata</taxon>
        <taxon>Craniata</taxon>
        <taxon>Vertebrata</taxon>
        <taxon>Euteleostomi</taxon>
        <taxon>Mammalia</taxon>
        <taxon>Eutheria</taxon>
        <taxon>Laurasiatheria</taxon>
        <taxon>Carnivora</taxon>
        <taxon>Caniformia</taxon>
        <taxon>Pinnipedia</taxon>
        <taxon>Odobenidae</taxon>
        <taxon>Odobenus</taxon>
    </lineage>
</organism>
<accession>A0A2U3WL28</accession>
<keyword evidence="5 19" id="KW-0812">Transmembrane</keyword>
<comment type="catalytic activity">
    <reaction evidence="11">
        <text>(5Z,8Z,11Z,14Z)-eicosatetraenoyl-CoA + 1-hexadecanoyl-sn-glycero-3-phosphocholine = 1-hexadecanoyl-2-(5Z,8Z,11Z,14Z-eicosatetraenoyl)-sn-glycero-3-phosphocholine + CoA</text>
        <dbReference type="Rhea" id="RHEA:35999"/>
        <dbReference type="ChEBI" id="CHEBI:57287"/>
        <dbReference type="ChEBI" id="CHEBI:57368"/>
        <dbReference type="ChEBI" id="CHEBI:72998"/>
        <dbReference type="ChEBI" id="CHEBI:73003"/>
    </reaction>
    <physiologicalReaction direction="left-to-right" evidence="11">
        <dbReference type="Rhea" id="RHEA:36000"/>
    </physiologicalReaction>
</comment>
<evidence type="ECO:0000256" key="5">
    <source>
        <dbReference type="ARBA" id="ARBA00022692"/>
    </source>
</evidence>
<comment type="pathway">
    <text evidence="10">Phospholipid metabolism.</text>
</comment>
<evidence type="ECO:0000256" key="11">
    <source>
        <dbReference type="ARBA" id="ARBA00035964"/>
    </source>
</evidence>
<evidence type="ECO:0000256" key="19">
    <source>
        <dbReference type="SAM" id="Phobius"/>
    </source>
</evidence>
<feature type="region of interest" description="Disordered" evidence="18">
    <location>
        <begin position="465"/>
        <end position="486"/>
    </location>
</feature>
<name>A0A2U3WL28_ODORO</name>
<evidence type="ECO:0000256" key="16">
    <source>
        <dbReference type="ARBA" id="ARBA00049362"/>
    </source>
</evidence>
<dbReference type="PANTHER" id="PTHR13906:SF16">
    <property type="entry name" value="LYSOPHOSPHOLIPID ACYLTRANSFERASE 7"/>
    <property type="match status" value="1"/>
</dbReference>
<feature type="transmembrane region" description="Helical" evidence="19">
    <location>
        <begin position="6"/>
        <end position="22"/>
    </location>
</feature>
<dbReference type="GO" id="GO:0030258">
    <property type="term" value="P:lipid modification"/>
    <property type="evidence" value="ECO:0007669"/>
    <property type="project" value="TreeGrafter"/>
</dbReference>
<dbReference type="PANTHER" id="PTHR13906">
    <property type="entry name" value="PORCUPINE"/>
    <property type="match status" value="1"/>
</dbReference>
<comment type="catalytic activity">
    <reaction evidence="15">
        <text>a 1-acyl-sn-glycero-3-phospho-(1D-myo-inositol) + (5Z,8Z,11Z,14Z)-eicosatetraenoyl-CoA = a 1-acyl-2-(5Z,8Z,11Z,14Z-eicosatetraenoyl)-sn-glycero-3-phospho-(1D-myo-inositol) + CoA</text>
        <dbReference type="Rhea" id="RHEA:37015"/>
        <dbReference type="ChEBI" id="CHEBI:57287"/>
        <dbReference type="ChEBI" id="CHEBI:57368"/>
        <dbReference type="ChEBI" id="CHEBI:64771"/>
        <dbReference type="ChEBI" id="CHEBI:75243"/>
    </reaction>
    <physiologicalReaction direction="left-to-right" evidence="15">
        <dbReference type="Rhea" id="RHEA:37016"/>
    </physiologicalReaction>
</comment>
<dbReference type="GO" id="GO:0071617">
    <property type="term" value="F:lysophospholipid acyltransferase activity"/>
    <property type="evidence" value="ECO:0007669"/>
    <property type="project" value="TreeGrafter"/>
</dbReference>
<proteinExistence type="inferred from homology"/>
<keyword evidence="20" id="KW-1185">Reference proteome</keyword>
<feature type="transmembrane region" description="Helical" evidence="19">
    <location>
        <begin position="439"/>
        <end position="461"/>
    </location>
</feature>
<gene>
    <name evidence="21" type="primary">MBOAT7</name>
</gene>
<evidence type="ECO:0000256" key="14">
    <source>
        <dbReference type="ARBA" id="ARBA00041667"/>
    </source>
</evidence>
<dbReference type="STRING" id="9708.A0A2U3WL28"/>
<comment type="pathway">
    <text evidence="2">Lipid metabolism; phospholipid metabolism.</text>
</comment>
<dbReference type="GO" id="GO:0005789">
    <property type="term" value="C:endoplasmic reticulum membrane"/>
    <property type="evidence" value="ECO:0007669"/>
    <property type="project" value="UniProtKB-SubCell"/>
</dbReference>
<keyword evidence="8 19" id="KW-0472">Membrane</keyword>
<comment type="subcellular location">
    <subcellularLocation>
        <location evidence="1">Endoplasmic reticulum membrane</location>
        <topology evidence="1">Multi-pass membrane protein</topology>
    </subcellularLocation>
</comment>
<dbReference type="GeneID" id="101372023"/>